<gene>
    <name evidence="1" type="ORF">A73_23</name>
</gene>
<proteinExistence type="predicted"/>
<dbReference type="Proteomes" id="UP001223579">
    <property type="component" value="Segment"/>
</dbReference>
<name>A0AAF0AQJ3_9CAUD</name>
<organism evidence="1 2">
    <name type="scientific">Escherichia phage A73</name>
    <dbReference type="NCBI Taxonomy" id="3003819"/>
    <lineage>
        <taxon>Viruses</taxon>
        <taxon>Duplodnaviria</taxon>
        <taxon>Heunggongvirae</taxon>
        <taxon>Uroviricota</taxon>
        <taxon>Caudoviricetes</taxon>
        <taxon>Vequintavirinae</taxon>
        <taxon>Septuagintavirus</taxon>
        <taxon>Septuagintavirus A73</taxon>
    </lineage>
</organism>
<keyword evidence="2" id="KW-1185">Reference proteome</keyword>
<evidence type="ECO:0000313" key="1">
    <source>
        <dbReference type="EMBL" id="WBF77667.1"/>
    </source>
</evidence>
<evidence type="ECO:0000313" key="2">
    <source>
        <dbReference type="Proteomes" id="UP001223579"/>
    </source>
</evidence>
<reference evidence="1 2" key="1">
    <citation type="submission" date="2022-11" db="EMBL/GenBank/DDBJ databases">
        <authorList>
            <person name="Cortes-Martin A."/>
            <person name="Buttimer C.T.H."/>
            <person name="Hill C."/>
        </authorList>
    </citation>
    <scope>NUCLEOTIDE SEQUENCE [LARGE SCALE GENOMIC DNA]</scope>
</reference>
<sequence length="97" mass="11108">MLYEVFAGFCFYGAAAVRQCDDYVVESFDDPLACEIVTTAYEQDRRWINPACIASPEVEPMPEGEELTEEDLQEVKEVMSYMIDNLDAENLQRALQK</sequence>
<protein>
    <submittedName>
        <fullName evidence="1">Uncharacterized protein</fullName>
    </submittedName>
</protein>
<dbReference type="EMBL" id="OP778609">
    <property type="protein sequence ID" value="WBF77667.1"/>
    <property type="molecule type" value="Genomic_DNA"/>
</dbReference>
<accession>A0AAF0AQJ3</accession>